<keyword evidence="12" id="KW-0564">Palmitate</keyword>
<sequence>MRRLVYFLLLLVSASSCISKKELVYMQNSNLKETVPTAIPSSYKAYKLQANDVLSIKVQSLEPEISNIYNIIPPSSAFGFADPGTMFLSGYTVDEQGNVNLPNVGKLKVDGLTVSQTQDLIQRNVDRYITNATVVVKLISFRVNVLGEVQRPGQYFIYNDRATVLEALSMAGDLSRGANRENVKLVRQTPTGSEVVLIDLKDPNLVQSQYYYVMPNDVLYIEPSEALVKRDNLVGLNVATLALSVVSTAVLLLNYFK</sequence>
<dbReference type="InterPro" id="IPR003715">
    <property type="entry name" value="Poly_export_N"/>
</dbReference>
<dbReference type="InterPro" id="IPR054765">
    <property type="entry name" value="SLBB_dom"/>
</dbReference>
<evidence type="ECO:0000256" key="12">
    <source>
        <dbReference type="ARBA" id="ARBA00023139"/>
    </source>
</evidence>
<keyword evidence="4" id="KW-1134">Transmembrane beta strand</keyword>
<keyword evidence="10" id="KW-0626">Porin</keyword>
<evidence type="ECO:0000256" key="4">
    <source>
        <dbReference type="ARBA" id="ARBA00022452"/>
    </source>
</evidence>
<dbReference type="RefSeq" id="WP_191181800.1">
    <property type="nucleotide sequence ID" value="NZ_JACXAJ010000001.1"/>
</dbReference>
<evidence type="ECO:0000256" key="10">
    <source>
        <dbReference type="ARBA" id="ARBA00023114"/>
    </source>
</evidence>
<evidence type="ECO:0000256" key="11">
    <source>
        <dbReference type="ARBA" id="ARBA00023136"/>
    </source>
</evidence>
<keyword evidence="14" id="KW-0449">Lipoprotein</keyword>
<feature type="transmembrane region" description="Helical" evidence="15">
    <location>
        <begin position="233"/>
        <end position="256"/>
    </location>
</feature>
<evidence type="ECO:0000313" key="18">
    <source>
        <dbReference type="EMBL" id="MBD1395630.1"/>
    </source>
</evidence>
<keyword evidence="13" id="KW-0998">Cell outer membrane</keyword>
<keyword evidence="6 15" id="KW-0812">Transmembrane</keyword>
<dbReference type="InterPro" id="IPR049712">
    <property type="entry name" value="Poly_export"/>
</dbReference>
<keyword evidence="7" id="KW-0732">Signal</keyword>
<accession>A0ABR7XBG9</accession>
<reference evidence="18 19" key="1">
    <citation type="submission" date="2020-09" db="EMBL/GenBank/DDBJ databases">
        <title>Genome sequencing and assembly of Pontibacter sp.</title>
        <authorList>
            <person name="Chhetri G."/>
        </authorList>
    </citation>
    <scope>NUCLEOTIDE SEQUENCE [LARGE SCALE GENOMIC DNA]</scope>
    <source>
        <strain evidence="18 19">JH31</strain>
    </source>
</reference>
<keyword evidence="15" id="KW-1133">Transmembrane helix</keyword>
<dbReference type="PROSITE" id="PS51257">
    <property type="entry name" value="PROKAR_LIPOPROTEIN"/>
    <property type="match status" value="1"/>
</dbReference>
<dbReference type="Gene3D" id="3.30.1950.10">
    <property type="entry name" value="wza like domain"/>
    <property type="match status" value="1"/>
</dbReference>
<gene>
    <name evidence="18" type="ORF">H9Q13_00495</name>
</gene>
<keyword evidence="9" id="KW-0406">Ion transport</keyword>
<keyword evidence="19" id="KW-1185">Reference proteome</keyword>
<evidence type="ECO:0000256" key="14">
    <source>
        <dbReference type="ARBA" id="ARBA00023288"/>
    </source>
</evidence>
<keyword evidence="11 15" id="KW-0472">Membrane</keyword>
<proteinExistence type="inferred from homology"/>
<name>A0ABR7XBG9_9BACT</name>
<keyword evidence="5" id="KW-0762">Sugar transport</keyword>
<keyword evidence="8" id="KW-0625">Polysaccharide transport</keyword>
<dbReference type="PANTHER" id="PTHR33619">
    <property type="entry name" value="POLYSACCHARIDE EXPORT PROTEIN GFCE-RELATED"/>
    <property type="match status" value="1"/>
</dbReference>
<evidence type="ECO:0000256" key="3">
    <source>
        <dbReference type="ARBA" id="ARBA00022448"/>
    </source>
</evidence>
<feature type="domain" description="SLBB" evidence="17">
    <location>
        <begin position="142"/>
        <end position="221"/>
    </location>
</feature>
<dbReference type="Pfam" id="PF02563">
    <property type="entry name" value="Poly_export"/>
    <property type="match status" value="1"/>
</dbReference>
<evidence type="ECO:0000256" key="2">
    <source>
        <dbReference type="ARBA" id="ARBA00009450"/>
    </source>
</evidence>
<dbReference type="Pfam" id="PF22461">
    <property type="entry name" value="SLBB_2"/>
    <property type="match status" value="1"/>
</dbReference>
<comment type="caution">
    <text evidence="18">The sequence shown here is derived from an EMBL/GenBank/DDBJ whole genome shotgun (WGS) entry which is preliminary data.</text>
</comment>
<evidence type="ECO:0000256" key="15">
    <source>
        <dbReference type="SAM" id="Phobius"/>
    </source>
</evidence>
<evidence type="ECO:0000313" key="19">
    <source>
        <dbReference type="Proteomes" id="UP000625551"/>
    </source>
</evidence>
<comment type="similarity">
    <text evidence="2">Belongs to the BexD/CtrA/VexA family.</text>
</comment>
<evidence type="ECO:0000256" key="1">
    <source>
        <dbReference type="ARBA" id="ARBA00004571"/>
    </source>
</evidence>
<evidence type="ECO:0000256" key="9">
    <source>
        <dbReference type="ARBA" id="ARBA00023065"/>
    </source>
</evidence>
<feature type="domain" description="Polysaccharide export protein N-terminal" evidence="16">
    <location>
        <begin position="43"/>
        <end position="138"/>
    </location>
</feature>
<dbReference type="Proteomes" id="UP000625551">
    <property type="component" value="Unassembled WGS sequence"/>
</dbReference>
<dbReference type="Gene3D" id="3.10.560.10">
    <property type="entry name" value="Outer membrane lipoprotein wza domain like"/>
    <property type="match status" value="1"/>
</dbReference>
<evidence type="ECO:0000256" key="13">
    <source>
        <dbReference type="ARBA" id="ARBA00023237"/>
    </source>
</evidence>
<evidence type="ECO:0000256" key="5">
    <source>
        <dbReference type="ARBA" id="ARBA00022597"/>
    </source>
</evidence>
<keyword evidence="3" id="KW-0813">Transport</keyword>
<protein>
    <submittedName>
        <fullName evidence="18">Polysaccharide export protein</fullName>
    </submittedName>
</protein>
<dbReference type="EMBL" id="JACXAJ010000001">
    <property type="protein sequence ID" value="MBD1395630.1"/>
    <property type="molecule type" value="Genomic_DNA"/>
</dbReference>
<organism evidence="18 19">
    <name type="scientific">Pontibacter aquaedesilientis</name>
    <dbReference type="NCBI Taxonomy" id="2766980"/>
    <lineage>
        <taxon>Bacteria</taxon>
        <taxon>Pseudomonadati</taxon>
        <taxon>Bacteroidota</taxon>
        <taxon>Cytophagia</taxon>
        <taxon>Cytophagales</taxon>
        <taxon>Hymenobacteraceae</taxon>
        <taxon>Pontibacter</taxon>
    </lineage>
</organism>
<dbReference type="PANTHER" id="PTHR33619:SF3">
    <property type="entry name" value="POLYSACCHARIDE EXPORT PROTEIN GFCE-RELATED"/>
    <property type="match status" value="1"/>
</dbReference>
<evidence type="ECO:0000256" key="7">
    <source>
        <dbReference type="ARBA" id="ARBA00022729"/>
    </source>
</evidence>
<evidence type="ECO:0000259" key="16">
    <source>
        <dbReference type="Pfam" id="PF02563"/>
    </source>
</evidence>
<comment type="subcellular location">
    <subcellularLocation>
        <location evidence="1">Cell outer membrane</location>
        <topology evidence="1">Multi-pass membrane protein</topology>
    </subcellularLocation>
</comment>
<evidence type="ECO:0000259" key="17">
    <source>
        <dbReference type="Pfam" id="PF22461"/>
    </source>
</evidence>
<evidence type="ECO:0000256" key="8">
    <source>
        <dbReference type="ARBA" id="ARBA00023047"/>
    </source>
</evidence>
<evidence type="ECO:0000256" key="6">
    <source>
        <dbReference type="ARBA" id="ARBA00022692"/>
    </source>
</evidence>